<dbReference type="CDD" id="cd12809">
    <property type="entry name" value="Esterase_713_like-2"/>
    <property type="match status" value="1"/>
</dbReference>
<comment type="caution">
    <text evidence="2">The sequence shown here is derived from an EMBL/GenBank/DDBJ whole genome shotgun (WGS) entry which is preliminary data.</text>
</comment>
<dbReference type="PANTHER" id="PTHR43194">
    <property type="entry name" value="HYDROLASE ALPHA/BETA FOLD FAMILY"/>
    <property type="match status" value="1"/>
</dbReference>
<gene>
    <name evidence="2" type="ORF">NW762_004202</name>
</gene>
<dbReference type="EMBL" id="JAOQAZ010000005">
    <property type="protein sequence ID" value="KAJ4266221.1"/>
    <property type="molecule type" value="Genomic_DNA"/>
</dbReference>
<evidence type="ECO:0000256" key="1">
    <source>
        <dbReference type="SAM" id="MobiDB-lite"/>
    </source>
</evidence>
<accession>A0A9W8S7V9</accession>
<feature type="region of interest" description="Disordered" evidence="1">
    <location>
        <begin position="796"/>
        <end position="845"/>
    </location>
</feature>
<dbReference type="Gene3D" id="3.40.50.1820">
    <property type="entry name" value="alpha/beta hydrolase"/>
    <property type="match status" value="1"/>
</dbReference>
<dbReference type="SUPFAM" id="SSF53474">
    <property type="entry name" value="alpha/beta-Hydrolases"/>
    <property type="match status" value="1"/>
</dbReference>
<proteinExistence type="predicted"/>
<reference evidence="2" key="1">
    <citation type="submission" date="2022-09" db="EMBL/GenBank/DDBJ databases">
        <title>Fusarium specimens isolated from Avocado Roots.</title>
        <authorList>
            <person name="Stajich J."/>
            <person name="Roper C."/>
            <person name="Heimlech-Rivalta G."/>
        </authorList>
    </citation>
    <scope>NUCLEOTIDE SEQUENCE</scope>
    <source>
        <strain evidence="2">CF00136</strain>
    </source>
</reference>
<dbReference type="InterPro" id="IPR029058">
    <property type="entry name" value="AB_hydrolase_fold"/>
</dbReference>
<sequence length="845" mass="92097">MRSAVSSRPERPMEGWPSHLKPPDPPHNQHGYDVFLPQPEVQALKGENKEAMCTRTTFFVNVDWRLGATLATATNIVGQMYVECLDPVERHYPHPIVLIHGDFHTGQTTKPDGQPGWASFFLNNGFQVYIVDLPPSGRSNFLTNSHYVHREIGSKSHSLNAAAVESELTAPSIPRAPNLPLRHERAHHHNKWPGTGRRGDPIFAKYCASLATLHLGKVERQSLAQNALQALLHHIGKAILVGEGTGGNMTWLATDVEPDLVVAAIAIEPAGPPFGTACPKVGNPYRLYRQFIQKEEGTRIYGLTEIPLTYDPPAHPHEGFDPPPRDPLDIIRVIGPGDTGECYMQRSPDDPADVSARDIPRSSEVRQLINIKKVPNAIVTAHASSHTVYDWATASFLMQAGVKCDWIKLEKHNILGNGHLMFLETNSDEIAQVLLEWILKNAVPKTFSDSMSNPITPPESSAVEELLEEAEPRKRLSIESESSQLSGHQTQHLSSQSTDEEASQSQPLRTPQKPSAEAPGSHKKEPSGQRSIESYFKRAAPSSGQTTVSYEGNTSSPRPPSTSAQVQKRPRLLSSDVSSSNSTSSPSLPSSNQSSTQQHARAHHAAQQQSQGPVGEHSAPDISMPRPSHPGGGPSQLRQQTNADIRSPMGSPALGYPNQPQASRSLYSRPSNLYEHLPIGQQISSTQRDNQRNFNYNNTHTTARFERQIGTAEESIAAMAMFNQGRVGSGLAHPTPMAGQQHRSPMMQAQHHSPHLSHLNQSPTLNVRGGLQSVFTSAPPGEMIMAGVGPPYTPLPPSTLGSHVQSPLYGYPQMTLPSPSPAPRPSSNPPSNKFSSGSPRMAESE</sequence>
<dbReference type="AlphaFoldDB" id="A0A9W8S7V9"/>
<dbReference type="InterPro" id="IPR050228">
    <property type="entry name" value="Carboxylesterase_BioH"/>
</dbReference>
<feature type="compositionally biased region" description="Low complexity" evidence="1">
    <location>
        <begin position="573"/>
        <end position="611"/>
    </location>
</feature>
<feature type="compositionally biased region" description="Low complexity" evidence="1">
    <location>
        <begin position="829"/>
        <end position="839"/>
    </location>
</feature>
<protein>
    <recommendedName>
        <fullName evidence="4">AB hydrolase-1 domain-containing protein</fullName>
    </recommendedName>
</protein>
<dbReference type="PANTHER" id="PTHR43194:SF4">
    <property type="entry name" value="AB HYDROLASE-1 DOMAIN-CONTAINING PROTEIN"/>
    <property type="match status" value="1"/>
</dbReference>
<name>A0A9W8S7V9_9HYPO</name>
<feature type="region of interest" description="Disordered" evidence="1">
    <location>
        <begin position="448"/>
        <end position="666"/>
    </location>
</feature>
<feature type="compositionally biased region" description="Pro residues" evidence="1">
    <location>
        <begin position="818"/>
        <end position="828"/>
    </location>
</feature>
<evidence type="ECO:0008006" key="4">
    <source>
        <dbReference type="Google" id="ProtNLM"/>
    </source>
</evidence>
<dbReference type="Proteomes" id="UP001152049">
    <property type="component" value="Unassembled WGS sequence"/>
</dbReference>
<organism evidence="2 3">
    <name type="scientific">Fusarium torreyae</name>
    <dbReference type="NCBI Taxonomy" id="1237075"/>
    <lineage>
        <taxon>Eukaryota</taxon>
        <taxon>Fungi</taxon>
        <taxon>Dikarya</taxon>
        <taxon>Ascomycota</taxon>
        <taxon>Pezizomycotina</taxon>
        <taxon>Sordariomycetes</taxon>
        <taxon>Hypocreomycetidae</taxon>
        <taxon>Hypocreales</taxon>
        <taxon>Nectriaceae</taxon>
        <taxon>Fusarium</taxon>
    </lineage>
</organism>
<evidence type="ECO:0000313" key="3">
    <source>
        <dbReference type="Proteomes" id="UP001152049"/>
    </source>
</evidence>
<feature type="compositionally biased region" description="Polar residues" evidence="1">
    <location>
        <begin position="479"/>
        <end position="513"/>
    </location>
</feature>
<keyword evidence="3" id="KW-1185">Reference proteome</keyword>
<feature type="region of interest" description="Disordered" evidence="1">
    <location>
        <begin position="1"/>
        <end position="31"/>
    </location>
</feature>
<evidence type="ECO:0000313" key="2">
    <source>
        <dbReference type="EMBL" id="KAJ4266221.1"/>
    </source>
</evidence>
<dbReference type="OrthoDB" id="9978720at2759"/>
<feature type="compositionally biased region" description="Polar residues" evidence="1">
    <location>
        <begin position="542"/>
        <end position="566"/>
    </location>
</feature>